<keyword evidence="2" id="KW-1185">Reference proteome</keyword>
<reference evidence="1" key="1">
    <citation type="submission" date="2018-03" db="EMBL/GenBank/DDBJ databases">
        <title>Phage therapy in agriculture - a green tech approach to combat plant pathogenic bacteria.</title>
        <authorList>
            <person name="Carstens A.B."/>
            <person name="Djurhuus A.M."/>
            <person name="Hansen L.H."/>
        </authorList>
    </citation>
    <scope>NUCLEOTIDE SEQUENCE [LARGE SCALE GENOMIC DNA]</scope>
</reference>
<dbReference type="RefSeq" id="YP_010094977.1">
    <property type="nucleotide sequence ID" value="NC_055743.1"/>
</dbReference>
<evidence type="ECO:0000313" key="1">
    <source>
        <dbReference type="EMBL" id="AWD90469.1"/>
    </source>
</evidence>
<dbReference type="EMBL" id="MH059636">
    <property type="protein sequence ID" value="AWD90469.1"/>
    <property type="molecule type" value="Genomic_DNA"/>
</dbReference>
<name>A0A2S1GM62_9CAUD</name>
<dbReference type="GeneID" id="65112611"/>
<accession>A0A2S1GM62</accession>
<proteinExistence type="predicted"/>
<protein>
    <submittedName>
        <fullName evidence="1">Uncharacterized protein</fullName>
    </submittedName>
</protein>
<dbReference type="Proteomes" id="UP000246316">
    <property type="component" value="Segment"/>
</dbReference>
<organism evidence="1 2">
    <name type="scientific">Erwinia phage Cronus</name>
    <dbReference type="NCBI Taxonomy" id="2163633"/>
    <lineage>
        <taxon>Viruses</taxon>
        <taxon>Duplodnaviria</taxon>
        <taxon>Heunggongvirae</taxon>
        <taxon>Uroviricota</taxon>
        <taxon>Caudoviricetes</taxon>
        <taxon>Pantevenvirales</taxon>
        <taxon>Straboviridae</taxon>
        <taxon>Tevenvirinae</taxon>
        <taxon>Risoevirus</taxon>
        <taxon>Risoevirus cronus</taxon>
        <taxon>Roskildevirus cronus</taxon>
    </lineage>
</organism>
<dbReference type="Pfam" id="PF25676">
    <property type="entry name" value="T4_Spackle"/>
    <property type="match status" value="1"/>
</dbReference>
<sequence length="105" mass="11662">MGGYGIVASIKQEDIEMKVKSLIIAIAVFMSTSAMAYDEVKCIKYMEGNQDTVMQMIKKDLNKAAKTKDEMATVNRLDVDTMVAAGYAMYCVKQDIDMMKEIGAK</sequence>
<dbReference type="InterPro" id="IPR046391">
    <property type="entry name" value="SPACKLE_T4"/>
</dbReference>
<dbReference type="KEGG" id="vg:65112611"/>
<evidence type="ECO:0000313" key="2">
    <source>
        <dbReference type="Proteomes" id="UP000246316"/>
    </source>
</evidence>